<evidence type="ECO:0000256" key="8">
    <source>
        <dbReference type="ARBA" id="ARBA00022889"/>
    </source>
</evidence>
<dbReference type="InterPro" id="IPR003961">
    <property type="entry name" value="FN3_dom"/>
</dbReference>
<dbReference type="PROSITE" id="PS51234">
    <property type="entry name" value="TSP3"/>
    <property type="match status" value="1"/>
</dbReference>
<dbReference type="InterPro" id="IPR002126">
    <property type="entry name" value="Cadherin-like_dom"/>
</dbReference>
<dbReference type="InterPro" id="IPR020894">
    <property type="entry name" value="Cadherin_CS"/>
</dbReference>
<reference evidence="19" key="1">
    <citation type="journal article" date="2019" name="bioRxiv">
        <title>The Genome of the Zebra Mussel, Dreissena polymorpha: A Resource for Invasive Species Research.</title>
        <authorList>
            <person name="McCartney M.A."/>
            <person name="Auch B."/>
            <person name="Kono T."/>
            <person name="Mallez S."/>
            <person name="Zhang Y."/>
            <person name="Obille A."/>
            <person name="Becker A."/>
            <person name="Abrahante J.E."/>
            <person name="Garbe J."/>
            <person name="Badalamenti J.P."/>
            <person name="Herman A."/>
            <person name="Mangelson H."/>
            <person name="Liachko I."/>
            <person name="Sullivan S."/>
            <person name="Sone E.D."/>
            <person name="Koren S."/>
            <person name="Silverstein K.A.T."/>
            <person name="Beckman K.B."/>
            <person name="Gohl D.M."/>
        </authorList>
    </citation>
    <scope>NUCLEOTIDE SEQUENCE</scope>
    <source>
        <strain evidence="19">Duluth1</strain>
        <tissue evidence="19">Whole animal</tissue>
    </source>
</reference>
<evidence type="ECO:0000256" key="12">
    <source>
        <dbReference type="PROSITE-ProRule" id="PRU00043"/>
    </source>
</evidence>
<keyword evidence="20" id="KW-1185">Reference proteome</keyword>
<dbReference type="Pfam" id="PF13855">
    <property type="entry name" value="LRR_8"/>
    <property type="match status" value="3"/>
</dbReference>
<dbReference type="InterPro" id="IPR018097">
    <property type="entry name" value="EGF_Ca-bd_CS"/>
</dbReference>
<accession>A0A9D4RKC3</accession>
<evidence type="ECO:0000313" key="19">
    <source>
        <dbReference type="EMBL" id="KAH3870718.1"/>
    </source>
</evidence>
<dbReference type="InterPro" id="IPR003367">
    <property type="entry name" value="Thrombospondin_3-like_rpt"/>
</dbReference>
<feature type="domain" description="F5/8 type C" evidence="15">
    <location>
        <begin position="1751"/>
        <end position="1906"/>
    </location>
</feature>
<keyword evidence="5" id="KW-0732">Signal</keyword>
<dbReference type="SUPFAM" id="SSF57184">
    <property type="entry name" value="Growth factor receptor domain"/>
    <property type="match status" value="1"/>
</dbReference>
<dbReference type="InterPro" id="IPR009030">
    <property type="entry name" value="Growth_fac_rcpt_cys_sf"/>
</dbReference>
<dbReference type="PROSITE" id="PS51236">
    <property type="entry name" value="TSP_CTER"/>
    <property type="match status" value="1"/>
</dbReference>
<dbReference type="InterPro" id="IPR015919">
    <property type="entry name" value="Cadherin-like_sf"/>
</dbReference>
<dbReference type="Pfam" id="PF07645">
    <property type="entry name" value="EGF_CA"/>
    <property type="match status" value="2"/>
</dbReference>
<evidence type="ECO:0000259" key="15">
    <source>
        <dbReference type="PROSITE" id="PS50022"/>
    </source>
</evidence>
<keyword evidence="11" id="KW-0325">Glycoprotein</keyword>
<dbReference type="FunFam" id="4.10.1080.10:FF:000001">
    <property type="entry name" value="Thrombospondin 3"/>
    <property type="match status" value="1"/>
</dbReference>
<dbReference type="CDD" id="cd00063">
    <property type="entry name" value="FN3"/>
    <property type="match status" value="1"/>
</dbReference>
<dbReference type="PROSITE" id="PS51450">
    <property type="entry name" value="LRR"/>
    <property type="match status" value="3"/>
</dbReference>
<dbReference type="SMART" id="SM00231">
    <property type="entry name" value="FA58C"/>
    <property type="match status" value="1"/>
</dbReference>
<evidence type="ECO:0000256" key="3">
    <source>
        <dbReference type="ARBA" id="ARBA00022536"/>
    </source>
</evidence>
<reference evidence="19" key="2">
    <citation type="submission" date="2020-11" db="EMBL/GenBank/DDBJ databases">
        <authorList>
            <person name="McCartney M.A."/>
            <person name="Auch B."/>
            <person name="Kono T."/>
            <person name="Mallez S."/>
            <person name="Becker A."/>
            <person name="Gohl D.M."/>
            <person name="Silverstein K.A.T."/>
            <person name="Koren S."/>
            <person name="Bechman K.B."/>
            <person name="Herman A."/>
            <person name="Abrahante J.E."/>
            <person name="Garbe J."/>
        </authorList>
    </citation>
    <scope>NUCLEOTIDE SEQUENCE</scope>
    <source>
        <strain evidence="19">Duluth1</strain>
        <tissue evidence="19">Whole animal</tissue>
    </source>
</reference>
<dbReference type="InterPro" id="IPR028974">
    <property type="entry name" value="TSP_type-3_rpt"/>
</dbReference>
<dbReference type="SMART" id="SM00365">
    <property type="entry name" value="LRR_SD22"/>
    <property type="match status" value="6"/>
</dbReference>
<evidence type="ECO:0000256" key="6">
    <source>
        <dbReference type="ARBA" id="ARBA00022737"/>
    </source>
</evidence>
<dbReference type="SMART" id="SM00369">
    <property type="entry name" value="LRR_TYP"/>
    <property type="match status" value="15"/>
</dbReference>
<dbReference type="SMART" id="SM00181">
    <property type="entry name" value="EGF"/>
    <property type="match status" value="4"/>
</dbReference>
<evidence type="ECO:0000259" key="18">
    <source>
        <dbReference type="PROSITE" id="PS51236"/>
    </source>
</evidence>
<name>A0A9D4RKC3_DREPO</name>
<dbReference type="Gene3D" id="4.10.1080.10">
    <property type="entry name" value="TSP type-3 repeat"/>
    <property type="match status" value="2"/>
</dbReference>
<keyword evidence="3 13" id="KW-0245">EGF-like domain</keyword>
<dbReference type="Pfam" id="PF05735">
    <property type="entry name" value="TSP_C"/>
    <property type="match status" value="1"/>
</dbReference>
<feature type="repeat" description="TSP type-3" evidence="14">
    <location>
        <begin position="2367"/>
        <end position="2402"/>
    </location>
</feature>
<dbReference type="PROSITE" id="PS50268">
    <property type="entry name" value="CADHERIN_2"/>
    <property type="match status" value="1"/>
</dbReference>
<feature type="domain" description="EGF-like" evidence="16">
    <location>
        <begin position="2233"/>
        <end position="2274"/>
    </location>
</feature>
<dbReference type="SMART" id="SM01411">
    <property type="entry name" value="Ephrin_rec_like"/>
    <property type="match status" value="2"/>
</dbReference>
<dbReference type="GO" id="GO:0005886">
    <property type="term" value="C:plasma membrane"/>
    <property type="evidence" value="ECO:0007669"/>
    <property type="project" value="InterPro"/>
</dbReference>
<dbReference type="Gene3D" id="2.60.120.260">
    <property type="entry name" value="Galactose-binding domain-like"/>
    <property type="match status" value="1"/>
</dbReference>
<dbReference type="InterPro" id="IPR032675">
    <property type="entry name" value="LRR_dom_sf"/>
</dbReference>
<dbReference type="Pfam" id="PF13306">
    <property type="entry name" value="LRR_5"/>
    <property type="match status" value="2"/>
</dbReference>
<dbReference type="Pfam" id="PF00754">
    <property type="entry name" value="F5_F8_type_C"/>
    <property type="match status" value="1"/>
</dbReference>
<dbReference type="PROSITE" id="PS01187">
    <property type="entry name" value="EGF_CA"/>
    <property type="match status" value="2"/>
</dbReference>
<proteinExistence type="inferred from homology"/>
<keyword evidence="8" id="KW-0130">Cell adhesion</keyword>
<evidence type="ECO:0000256" key="5">
    <source>
        <dbReference type="ARBA" id="ARBA00022729"/>
    </source>
</evidence>
<dbReference type="InterPro" id="IPR024731">
    <property type="entry name" value="NELL2-like_EGF"/>
</dbReference>
<dbReference type="InterPro" id="IPR000742">
    <property type="entry name" value="EGF"/>
</dbReference>
<comment type="caution">
    <text evidence="13">Lacks conserved residue(s) required for the propagation of feature annotation.</text>
</comment>
<evidence type="ECO:0000256" key="14">
    <source>
        <dbReference type="PROSITE-ProRule" id="PRU00634"/>
    </source>
</evidence>
<dbReference type="SUPFAM" id="SSF103647">
    <property type="entry name" value="TSP type-3 repeat"/>
    <property type="match status" value="3"/>
</dbReference>
<dbReference type="PROSITE" id="PS01285">
    <property type="entry name" value="FA58C_1"/>
    <property type="match status" value="1"/>
</dbReference>
<dbReference type="PROSITE" id="PS50022">
    <property type="entry name" value="FA58C_3"/>
    <property type="match status" value="1"/>
</dbReference>
<dbReference type="GO" id="GO:0005576">
    <property type="term" value="C:extracellular region"/>
    <property type="evidence" value="ECO:0007669"/>
    <property type="project" value="InterPro"/>
</dbReference>
<keyword evidence="6" id="KW-0677">Repeat</keyword>
<dbReference type="InterPro" id="IPR003591">
    <property type="entry name" value="Leu-rich_rpt_typical-subtyp"/>
</dbReference>
<evidence type="ECO:0000256" key="1">
    <source>
        <dbReference type="ARBA" id="ARBA00004370"/>
    </source>
</evidence>
<dbReference type="Proteomes" id="UP000828390">
    <property type="component" value="Unassembled WGS sequence"/>
</dbReference>
<dbReference type="SUPFAM" id="SSF49899">
    <property type="entry name" value="Concanavalin A-like lectins/glucanases"/>
    <property type="match status" value="2"/>
</dbReference>
<dbReference type="SUPFAM" id="SSF49313">
    <property type="entry name" value="Cadherin-like"/>
    <property type="match status" value="1"/>
</dbReference>
<keyword evidence="10" id="KW-1015">Disulfide bond</keyword>
<evidence type="ECO:0000256" key="9">
    <source>
        <dbReference type="ARBA" id="ARBA00023136"/>
    </source>
</evidence>
<feature type="domain" description="TSP C-terminal" evidence="18">
    <location>
        <begin position="2547"/>
        <end position="2759"/>
    </location>
</feature>
<sequence length="2984" mass="329502">MSTLSHNYTDFIINRCYAAMGLLSYTRATCVVFIDLNLFLRIKRILTNSPIDNRYPGNRMKLELVSLCLLLASFRPTEQTFFGETYYNDRYGAQGISYDADDRTSGLWSDEGSLRSNYLMLDSFFDGDAVCSGCTCDDANNNITECTGNTVVLKGKTFYNITAGVFSETTTSIRIFNCPNFELFEERTFENLTNLVELIVQATALNHVPDLSATKVTKVNLAGNKIKIDTENHRGWKWPSTIKYLALMDNKMHWIPPKFVDGPNLRIASFANNELLQIHPNIFGDTSALVYLGMDGNKITRISRMSVAPIAKSNFLHLNISNNLIEYIQGGTFNQFPALKILEVHQNYLPTINQDVFWNIPTLLHLDLHNNDISALPSRSFENLPKLVELRLHSQKTKMKSIAHEAWSNIGAELKYLFVSENELQTFPHQVMEEGYYPKLEIIFADNNGIRNATEYGEEAFLTSQKYLWAQKRRSFHFAFTTYPALNTLYLHGNFITDIENDDFCNMTNLQNLFLGGNYLTEEKIDKDAFKCLPVLDYLHMGSNFIQYIPDAVKTSAVLPALTKLILINNKITFIKSGTFKNLTTLSELELSGNGIIAVENDAFNDNIAIILLDNNEFRFTHKYPFSNLGRLVKLHLSNNKIDYIPPMAFQNCTSLLEIQLAFNTIPQILKSHFQNCPLAGDILLNNNDIGYIEDGTFDHVTVMTRFSVAYNKLTRLPNAGDFADLSIVNAGDNGQGVMDFSNNRLVILESNTFERLNVAEYFDIRNNKITRINTLAFNGLTTKYLNLQGNPVRDLHWKSFSDVTLSETMYLNELNFTTIPTYAFYDVSARSLRLDNGAVDTVERNAFYDVVISEEMTLADNHISIQPVPMFGGTSSVGEFFRMTNNNLSALSSDAFNNANLNKIDLSNNDLDIYPSALLSQNPNTIVVSNNGMSQINDGAFVGQTNLETLTMSSNDIPEIQKNLFANLTGMKYLHLDNNKIATIDETAFDNMAQLLELYLQNNELTHMHDFLTQPITTIDLTNNKIETFGIDAFSLLASLESLKLTGNPLACQCQTVSTMNDVHEALLGAVCSSPSLAYGVTFDESTSKTPTYYTNVNASMFQCSAESLSVSDITGTEFKVSWNQPANIFYQPNATFGVSPPIQGEIEYQLTCVSSTAATVSDTKKDSDASSGSTSFSLTLSTGVVAGTIYECSIKLAYSGYTSAKSIPVTLVTPDSTIPGTAGPQDVILDVMHYDFSKTNPDFADILYPSIKNPSYVASPYGAWLSISNTPTSDSFSKWYRSNPTVNYALNNTLILAHQSGTIKRFWSDEFFPVDGSGFSAEQQKDCTGTYHNFGFTTAVRTGIKFAGTEKITLGGGEALWLFINKVKVIDFVSTGQNSKECFYLDLSPAATKGGGTIQPKVGVLSAAGSCGTLVNTTYSIATELLVGEIYHFDLFHAETRRCTSHFLFQVEGTTFSQSPQTELPLDYKVSIAEDFFINDILTNVNLNDAFAVGPYTITLYAGNENRLFEFKSNIPANAFTPPVQPAPNYTTIVDQDNNTVQFLECSTVFTPTWSNATTDETFPISTPVALFTLKDKLDYETTKDYYFLLNVVDTGTSLTGSIAIRVAITDVNDNCPVMSPLTVVLTPLPVLVTNDLVTFTSSDTDSGDNSDIRYIVSKVIPDPPVDYNSSMELYDDVYLNYTTLQFQVIAIDNGTVPRGDVASVNVTVSNTCVMDVLFGDIKYIFAVDKVTGGMTLRIPKYYVVDFPCDRELGLTKGMVLDNMMSASSSLDDHSTGPGRGRVNSTANVYSELAGAWVAGVADTNQYLEVDMGLPYKFTKVHIQGRDDADEWITSFKFFYYSDSTSSWDEYTNAAGQNILLGTTDRDAINIVLFDPPVLSNKIRVNPQTWQGGNVSLRMELSGCQQAEQLYYDVSCVRCEATNYCEGEGGQKPCGRCDPYNPTSTCGRNPVEHSFGHSSECSPCPDGWICKDGYATICDEFMYAECNATWCPDSCAQCQPGWACYDGRRTQCTPGYYSDGFMDQCKACVPGTFNNITGASSCQNCPSGYYSGSAMTQCAVCQPEEYALNDGAGCIACSGVGQCPCMTFDKCFNGIGCYNKGSGTYACLPCPDGYKVDGESCTDIDECYEHNPCFNSRCVNTVPGFQCLECPQGYSGTYEDAYAWDVHQRVFIWQNFVRSNFSNQSCDDIDECAVNNGGCDPRMPCVNTAGSYYCDFCETGYIGTNKSGCYLDNFCISGAHNCIAEADCIYLGPAQFRCVCKPGYAGNGKVCGLDSDNDGHPDRGVSCLDWGCRRDNCPAVSNSNQEDTANDNKGDNCDSDDDNDGRYDWLDNCQYVSNWNQADGDGDEIGDACDNCPSMANADQLDTDDDGMGNACDTDDDGDGVLDANDNCPLVSNPGQQNSDSDTVGDACDNCVSVANSPTLGVQLDLDQNGYGDACDSIGGTNKDEDGDGVLDFDDNCPNYPNGDQSDIDSDKAGDLCDDDMDADTVVNGLDNCPYLSNADQTDVDGNGVGDICEEDSDGDTVVDKNDTCPNNPAMSVTTFKKHFIVDLDPADGLDAPNWEVKDNGAEVQQMRYTSKPTMLISEQSYGAIVYAGTWFTTEPYASEYFGAIFGYVSNRKFYAVMWKGNHYNYGSTTWKAGITGIQLKLVDSTSGPGSALKEALWHSSDTVGQVTLLWQDPDLQEWKPQLSYRWFITHQPSTGYINIKVYRGPTLMVDSGALYDGSITGGRVGVVQFGNFPVIYSNLRVECQDHINMALHFDGIDDFVTLESVAEMEVEESFTIETWMKLDAGYTAGPYPILCTSNGTFCLWVEGGKVRGQYGEQNITSGSTLTANKWYNVMFRSSIEDEALAIFIDGVLDATQTQVPMVNWTITEYTHDLTLYIGKKNATFFKGSIDELRLYSVAIPDADISSHIGLVTLQRPIWKDYGVLHFRMEDSVANDSLANSGRFAGMSVRSGGDFVTSFQQYHQFKLTYPNNKR</sequence>
<dbReference type="PROSITE" id="PS01286">
    <property type="entry name" value="FA58C_2"/>
    <property type="match status" value="1"/>
</dbReference>
<dbReference type="InterPro" id="IPR017897">
    <property type="entry name" value="Thrombospondin_3_rpt"/>
</dbReference>
<organism evidence="19 20">
    <name type="scientific">Dreissena polymorpha</name>
    <name type="common">Zebra mussel</name>
    <name type="synonym">Mytilus polymorpha</name>
    <dbReference type="NCBI Taxonomy" id="45954"/>
    <lineage>
        <taxon>Eukaryota</taxon>
        <taxon>Metazoa</taxon>
        <taxon>Spiralia</taxon>
        <taxon>Lophotrochozoa</taxon>
        <taxon>Mollusca</taxon>
        <taxon>Bivalvia</taxon>
        <taxon>Autobranchia</taxon>
        <taxon>Heteroconchia</taxon>
        <taxon>Euheterodonta</taxon>
        <taxon>Imparidentia</taxon>
        <taxon>Neoheterodontei</taxon>
        <taxon>Myida</taxon>
        <taxon>Dreissenoidea</taxon>
        <taxon>Dreissenidae</taxon>
        <taxon>Dreissena</taxon>
    </lineage>
</organism>
<dbReference type="InterPro" id="IPR001611">
    <property type="entry name" value="Leu-rich_rpt"/>
</dbReference>
<evidence type="ECO:0000259" key="17">
    <source>
        <dbReference type="PROSITE" id="PS50268"/>
    </source>
</evidence>
<dbReference type="PROSITE" id="PS50026">
    <property type="entry name" value="EGF_3"/>
    <property type="match status" value="1"/>
</dbReference>
<keyword evidence="7 12" id="KW-0106">Calcium</keyword>
<comment type="subcellular location">
    <subcellularLocation>
        <location evidence="1">Membrane</location>
    </subcellularLocation>
</comment>
<evidence type="ECO:0000256" key="7">
    <source>
        <dbReference type="ARBA" id="ARBA00022837"/>
    </source>
</evidence>
<dbReference type="PROSITE" id="PS01186">
    <property type="entry name" value="EGF_2"/>
    <property type="match status" value="1"/>
</dbReference>
<evidence type="ECO:0000256" key="2">
    <source>
        <dbReference type="ARBA" id="ARBA00009456"/>
    </source>
</evidence>
<dbReference type="Gene3D" id="2.60.120.200">
    <property type="match status" value="2"/>
</dbReference>
<dbReference type="GO" id="GO:0005509">
    <property type="term" value="F:calcium ion binding"/>
    <property type="evidence" value="ECO:0007669"/>
    <property type="project" value="UniProtKB-UniRule"/>
</dbReference>
<comment type="caution">
    <text evidence="19">The sequence shown here is derived from an EMBL/GenBank/DDBJ whole genome shotgun (WGS) entry which is preliminary data.</text>
</comment>
<dbReference type="SUPFAM" id="SSF49785">
    <property type="entry name" value="Galactose-binding domain-like"/>
    <property type="match status" value="1"/>
</dbReference>
<evidence type="ECO:0000259" key="16">
    <source>
        <dbReference type="PROSITE" id="PS50026"/>
    </source>
</evidence>
<dbReference type="InterPro" id="IPR013320">
    <property type="entry name" value="ConA-like_dom_sf"/>
</dbReference>
<dbReference type="GO" id="GO:0007156">
    <property type="term" value="P:homophilic cell adhesion via plasma membrane adhesion molecules"/>
    <property type="evidence" value="ECO:0007669"/>
    <property type="project" value="InterPro"/>
</dbReference>
<dbReference type="FunFam" id="3.80.10.10:FF:001164">
    <property type="entry name" value="GH01279p"/>
    <property type="match status" value="1"/>
</dbReference>
<dbReference type="EMBL" id="JAIWYP010000002">
    <property type="protein sequence ID" value="KAH3870718.1"/>
    <property type="molecule type" value="Genomic_DNA"/>
</dbReference>
<dbReference type="CDD" id="cd00057">
    <property type="entry name" value="FA58C"/>
    <property type="match status" value="1"/>
</dbReference>
<dbReference type="Pfam" id="PF13385">
    <property type="entry name" value="Laminin_G_3"/>
    <property type="match status" value="1"/>
</dbReference>
<feature type="domain" description="Cadherin" evidence="17">
    <location>
        <begin position="1534"/>
        <end position="1621"/>
    </location>
</feature>
<dbReference type="Gene3D" id="2.10.25.10">
    <property type="entry name" value="Laminin"/>
    <property type="match status" value="3"/>
</dbReference>
<keyword evidence="9" id="KW-0472">Membrane</keyword>
<evidence type="ECO:0000313" key="20">
    <source>
        <dbReference type="Proteomes" id="UP000828390"/>
    </source>
</evidence>
<dbReference type="SUPFAM" id="SSF52058">
    <property type="entry name" value="L domain-like"/>
    <property type="match status" value="3"/>
</dbReference>
<dbReference type="Pfam" id="PF02412">
    <property type="entry name" value="TSP_3"/>
    <property type="match status" value="5"/>
</dbReference>
<evidence type="ECO:0000256" key="11">
    <source>
        <dbReference type="ARBA" id="ARBA00023180"/>
    </source>
</evidence>
<evidence type="ECO:0000256" key="10">
    <source>
        <dbReference type="ARBA" id="ARBA00023157"/>
    </source>
</evidence>
<dbReference type="FunFam" id="3.80.10.10:FF:001360">
    <property type="entry name" value="Uncharacterized protein"/>
    <property type="match status" value="1"/>
</dbReference>
<evidence type="ECO:0000256" key="4">
    <source>
        <dbReference type="ARBA" id="ARBA00022614"/>
    </source>
</evidence>
<dbReference type="CDD" id="cd11304">
    <property type="entry name" value="Cadherin_repeat"/>
    <property type="match status" value="2"/>
</dbReference>
<dbReference type="Gene3D" id="3.80.10.10">
    <property type="entry name" value="Ribonuclease Inhibitor"/>
    <property type="match status" value="6"/>
</dbReference>
<comment type="similarity">
    <text evidence="2">Belongs to the thrombospondin family.</text>
</comment>
<dbReference type="InterPro" id="IPR026906">
    <property type="entry name" value="LRR_5"/>
</dbReference>
<gene>
    <name evidence="19" type="ORF">DPMN_033910</name>
</gene>
<dbReference type="PROSITE" id="PS00232">
    <property type="entry name" value="CADHERIN_1"/>
    <property type="match status" value="1"/>
</dbReference>
<dbReference type="InterPro" id="IPR008979">
    <property type="entry name" value="Galactose-bd-like_sf"/>
</dbReference>
<protein>
    <submittedName>
        <fullName evidence="19">Uncharacterized protein</fullName>
    </submittedName>
</protein>
<dbReference type="PANTHER" id="PTHR10199:SF110">
    <property type="entry name" value="TSP C-TERMINAL DOMAIN-CONTAINING PROTEIN"/>
    <property type="match status" value="1"/>
</dbReference>
<dbReference type="InterPro" id="IPR001881">
    <property type="entry name" value="EGF-like_Ca-bd_dom"/>
</dbReference>
<dbReference type="InterPro" id="IPR000421">
    <property type="entry name" value="FA58C"/>
</dbReference>
<dbReference type="InterPro" id="IPR049883">
    <property type="entry name" value="NOTCH1_EGF-like"/>
</dbReference>
<evidence type="ECO:0000256" key="13">
    <source>
        <dbReference type="PROSITE-ProRule" id="PRU00076"/>
    </source>
</evidence>
<dbReference type="Gene3D" id="2.60.40.60">
    <property type="entry name" value="Cadherins"/>
    <property type="match status" value="1"/>
</dbReference>
<keyword evidence="4" id="KW-0433">Leucine-rich repeat</keyword>
<dbReference type="PANTHER" id="PTHR10199">
    <property type="entry name" value="THROMBOSPONDIN"/>
    <property type="match status" value="1"/>
</dbReference>
<dbReference type="CDD" id="cd00054">
    <property type="entry name" value="EGF_CA"/>
    <property type="match status" value="2"/>
</dbReference>
<dbReference type="SMART" id="SM00179">
    <property type="entry name" value="EGF_CA"/>
    <property type="match status" value="3"/>
</dbReference>
<dbReference type="Pfam" id="PF12947">
    <property type="entry name" value="EGF_3"/>
    <property type="match status" value="1"/>
</dbReference>
<dbReference type="InterPro" id="IPR008859">
    <property type="entry name" value="Thrombospondin_C"/>
</dbReference>
<dbReference type="Gene3D" id="2.10.50.10">
    <property type="entry name" value="Tumor Necrosis Factor Receptor, subunit A, domain 2"/>
    <property type="match status" value="1"/>
</dbReference>